<dbReference type="Proteomes" id="UP000178222">
    <property type="component" value="Unassembled WGS sequence"/>
</dbReference>
<keyword evidence="1" id="KW-0472">Membrane</keyword>
<gene>
    <name evidence="2" type="ORF">A3J30_03200</name>
</gene>
<organism evidence="2 3">
    <name type="scientific">Candidatus Wildermuthbacteria bacterium RIFCSPLOWO2_02_FULL_47_9c</name>
    <dbReference type="NCBI Taxonomy" id="1802466"/>
    <lineage>
        <taxon>Bacteria</taxon>
        <taxon>Candidatus Wildermuthiibacteriota</taxon>
    </lineage>
</organism>
<keyword evidence="1" id="KW-0812">Transmembrane</keyword>
<dbReference type="EMBL" id="MHUL01000003">
    <property type="protein sequence ID" value="OHA77779.1"/>
    <property type="molecule type" value="Genomic_DNA"/>
</dbReference>
<feature type="transmembrane region" description="Helical" evidence="1">
    <location>
        <begin position="6"/>
        <end position="24"/>
    </location>
</feature>
<evidence type="ECO:0000313" key="2">
    <source>
        <dbReference type="EMBL" id="OHA77779.1"/>
    </source>
</evidence>
<name>A0A1G2RZB2_9BACT</name>
<sequence>MSKTLVIGIVVVVAIFAFGGLFLWQMQSALAPRQQQTPPPVPALQSESINIQQPNFDTSEWQTYHNDEYGFEAMYPNDLLLETSIDSLGRSLTFLTFPEAYLSNTPLTAAQIFLFAYSTKEGSCRRFESPEDTYRFQENVQNDGISFQVGTWSYTPPSFGYEYRTEKDNNCYVITLILDGKDQKLFYDFITSDDHRLDIFFNAHAQAVSTFRFVEKQTVDIERIETQLRLHLSNTNEFGYGVEWMGEFEQIEDVNNDGHEEFFLAAGGAGGTCVGGTSYKILYSPEGQEYFIAAKSFLPSPRPILNGTHAFCTILKEDEVWEGCGDGYLEYVCFSNNLKEENAVFKGYLESTLGDRVN</sequence>
<dbReference type="AlphaFoldDB" id="A0A1G2RZB2"/>
<reference evidence="2 3" key="1">
    <citation type="journal article" date="2016" name="Nat. Commun.">
        <title>Thousands of microbial genomes shed light on interconnected biogeochemical processes in an aquifer system.</title>
        <authorList>
            <person name="Anantharaman K."/>
            <person name="Brown C.T."/>
            <person name="Hug L.A."/>
            <person name="Sharon I."/>
            <person name="Castelle C.J."/>
            <person name="Probst A.J."/>
            <person name="Thomas B.C."/>
            <person name="Singh A."/>
            <person name="Wilkins M.J."/>
            <person name="Karaoz U."/>
            <person name="Brodie E.L."/>
            <person name="Williams K.H."/>
            <person name="Hubbard S.S."/>
            <person name="Banfield J.F."/>
        </authorList>
    </citation>
    <scope>NUCLEOTIDE SEQUENCE [LARGE SCALE GENOMIC DNA]</scope>
</reference>
<comment type="caution">
    <text evidence="2">The sequence shown here is derived from an EMBL/GenBank/DDBJ whole genome shotgun (WGS) entry which is preliminary data.</text>
</comment>
<keyword evidence="1" id="KW-1133">Transmembrane helix</keyword>
<evidence type="ECO:0000256" key="1">
    <source>
        <dbReference type="SAM" id="Phobius"/>
    </source>
</evidence>
<evidence type="ECO:0000313" key="3">
    <source>
        <dbReference type="Proteomes" id="UP000178222"/>
    </source>
</evidence>
<proteinExistence type="predicted"/>
<accession>A0A1G2RZB2</accession>
<protein>
    <submittedName>
        <fullName evidence="2">Uncharacterized protein</fullName>
    </submittedName>
</protein>